<organism evidence="1">
    <name type="scientific">marine sediment metagenome</name>
    <dbReference type="NCBI Taxonomy" id="412755"/>
    <lineage>
        <taxon>unclassified sequences</taxon>
        <taxon>metagenomes</taxon>
        <taxon>ecological metagenomes</taxon>
    </lineage>
</organism>
<evidence type="ECO:0000313" key="1">
    <source>
        <dbReference type="EMBL" id="GAI77293.1"/>
    </source>
</evidence>
<sequence>MTKTVRCPNCGCEFEEELKDKGYTYTNVMSHIEKLLDEGQSINIEIISRQYGRPRIEVGEMRAKIRKKRTDQILRSVVQGQFKFLSQPEEIAAATDKRWRGITGQLRMYAQDKAKQVSLLEKSKKPESLQKATEIKKTYHIVGDLLPKPVRAKMLPSGLFEVIGGNGAKET</sequence>
<proteinExistence type="predicted"/>
<reference evidence="1" key="1">
    <citation type="journal article" date="2014" name="Front. Microbiol.">
        <title>High frequency of phylogenetically diverse reductive dehalogenase-homologous genes in deep subseafloor sedimentary metagenomes.</title>
        <authorList>
            <person name="Kawai M."/>
            <person name="Futagami T."/>
            <person name="Toyoda A."/>
            <person name="Takaki Y."/>
            <person name="Nishi S."/>
            <person name="Hori S."/>
            <person name="Arai W."/>
            <person name="Tsubouchi T."/>
            <person name="Morono Y."/>
            <person name="Uchiyama I."/>
            <person name="Ito T."/>
            <person name="Fujiyama A."/>
            <person name="Inagaki F."/>
            <person name="Takami H."/>
        </authorList>
    </citation>
    <scope>NUCLEOTIDE SEQUENCE</scope>
    <source>
        <strain evidence="1">Expedition CK06-06</strain>
    </source>
</reference>
<dbReference type="AlphaFoldDB" id="X1R9Q3"/>
<dbReference type="EMBL" id="BARW01007866">
    <property type="protein sequence ID" value="GAI77293.1"/>
    <property type="molecule type" value="Genomic_DNA"/>
</dbReference>
<gene>
    <name evidence="1" type="ORF">S12H4_16281</name>
</gene>
<accession>X1R9Q3</accession>
<comment type="caution">
    <text evidence="1">The sequence shown here is derived from an EMBL/GenBank/DDBJ whole genome shotgun (WGS) entry which is preliminary data.</text>
</comment>
<protein>
    <submittedName>
        <fullName evidence="1">Uncharacterized protein</fullName>
    </submittedName>
</protein>
<name>X1R9Q3_9ZZZZ</name>